<organism evidence="1 2">
    <name type="scientific">Allacma fusca</name>
    <dbReference type="NCBI Taxonomy" id="39272"/>
    <lineage>
        <taxon>Eukaryota</taxon>
        <taxon>Metazoa</taxon>
        <taxon>Ecdysozoa</taxon>
        <taxon>Arthropoda</taxon>
        <taxon>Hexapoda</taxon>
        <taxon>Collembola</taxon>
        <taxon>Symphypleona</taxon>
        <taxon>Sminthuridae</taxon>
        <taxon>Allacma</taxon>
    </lineage>
</organism>
<reference evidence="1" key="1">
    <citation type="submission" date="2021-06" db="EMBL/GenBank/DDBJ databases">
        <authorList>
            <person name="Hodson N. C."/>
            <person name="Mongue J. A."/>
            <person name="Jaron S. K."/>
        </authorList>
    </citation>
    <scope>NUCLEOTIDE SEQUENCE</scope>
</reference>
<evidence type="ECO:0000313" key="2">
    <source>
        <dbReference type="Proteomes" id="UP000708208"/>
    </source>
</evidence>
<dbReference type="Proteomes" id="UP000708208">
    <property type="component" value="Unassembled WGS sequence"/>
</dbReference>
<name>A0A8J2KBF8_9HEXA</name>
<comment type="caution">
    <text evidence="1">The sequence shown here is derived from an EMBL/GenBank/DDBJ whole genome shotgun (WGS) entry which is preliminary data.</text>
</comment>
<proteinExistence type="predicted"/>
<sequence length="94" mass="11320">MYRLDKQETCPFPINSQRRIDYIRRHRRHYYSSSTQERDTGGGWWGKRSYFHSLHPVYPVPVHQLGSPQLCPHRNTFLHYDLIHQPTTSAQRVQ</sequence>
<gene>
    <name evidence="1" type="ORF">AFUS01_LOCUS20714</name>
</gene>
<dbReference type="EMBL" id="CAJVCH010226208">
    <property type="protein sequence ID" value="CAG7732181.1"/>
    <property type="molecule type" value="Genomic_DNA"/>
</dbReference>
<keyword evidence="2" id="KW-1185">Reference proteome</keyword>
<protein>
    <submittedName>
        <fullName evidence="1">Uncharacterized protein</fullName>
    </submittedName>
</protein>
<accession>A0A8J2KBF8</accession>
<evidence type="ECO:0000313" key="1">
    <source>
        <dbReference type="EMBL" id="CAG7732181.1"/>
    </source>
</evidence>
<dbReference type="AlphaFoldDB" id="A0A8J2KBF8"/>